<sequence length="213" mass="24386">MKKIILVTISVLILFIIGCQSEEEKTNEQIRNLTSLAEDYYNEGKLEKAIDTYEEILSLKNTDEIRKKVSEIEEEIANAQKANDFLTGLYNIEKEQLRSGISVSASDMEYIMKDIKKLIDEFENIDTSADNDINKFIESIRADDSFRGYQYLKEEVNNQIYTDGGTTDLLGELDSSFDVFSSSVMALNRQWVLESIQKITSNEIPNKYSSVIK</sequence>
<dbReference type="EMBL" id="JACHGZ010000048">
    <property type="protein sequence ID" value="MBB5150347.1"/>
    <property type="molecule type" value="Genomic_DNA"/>
</dbReference>
<keyword evidence="1" id="KW-0802">TPR repeat</keyword>
<accession>A0A840PWH8</accession>
<feature type="coiled-coil region" evidence="2">
    <location>
        <begin position="23"/>
        <end position="89"/>
    </location>
</feature>
<name>A0A840PWH8_URETH</name>
<dbReference type="Proteomes" id="UP000557217">
    <property type="component" value="Unassembled WGS sequence"/>
</dbReference>
<organism evidence="3 4">
    <name type="scientific">Ureibacillus thermosphaericus</name>
    <dbReference type="NCBI Taxonomy" id="51173"/>
    <lineage>
        <taxon>Bacteria</taxon>
        <taxon>Bacillati</taxon>
        <taxon>Bacillota</taxon>
        <taxon>Bacilli</taxon>
        <taxon>Bacillales</taxon>
        <taxon>Caryophanaceae</taxon>
        <taxon>Ureibacillus</taxon>
    </lineage>
</organism>
<evidence type="ECO:0000256" key="1">
    <source>
        <dbReference type="PROSITE-ProRule" id="PRU00339"/>
    </source>
</evidence>
<evidence type="ECO:0000313" key="3">
    <source>
        <dbReference type="EMBL" id="MBB5150347.1"/>
    </source>
</evidence>
<dbReference type="InterPro" id="IPR011990">
    <property type="entry name" value="TPR-like_helical_dom_sf"/>
</dbReference>
<feature type="repeat" description="TPR" evidence="1">
    <location>
        <begin position="30"/>
        <end position="63"/>
    </location>
</feature>
<evidence type="ECO:0000313" key="4">
    <source>
        <dbReference type="Proteomes" id="UP000557217"/>
    </source>
</evidence>
<dbReference type="InterPro" id="IPR019734">
    <property type="entry name" value="TPR_rpt"/>
</dbReference>
<comment type="caution">
    <text evidence="3">The sequence shown here is derived from an EMBL/GenBank/DDBJ whole genome shotgun (WGS) entry which is preliminary data.</text>
</comment>
<reference evidence="3 4" key="1">
    <citation type="submission" date="2020-08" db="EMBL/GenBank/DDBJ databases">
        <title>Genomic Encyclopedia of Type Strains, Phase IV (KMG-IV): sequencing the most valuable type-strain genomes for metagenomic binning, comparative biology and taxonomic classification.</title>
        <authorList>
            <person name="Goeker M."/>
        </authorList>
    </citation>
    <scope>NUCLEOTIDE SEQUENCE [LARGE SCALE GENOMIC DNA]</scope>
    <source>
        <strain evidence="3 4">DSM 10633</strain>
    </source>
</reference>
<proteinExistence type="predicted"/>
<keyword evidence="4" id="KW-1185">Reference proteome</keyword>
<dbReference type="AlphaFoldDB" id="A0A840PWH8"/>
<dbReference type="RefSeq" id="WP_168412811.1">
    <property type="nucleotide sequence ID" value="NZ_JAAXPW010000045.1"/>
</dbReference>
<keyword evidence="2" id="KW-0175">Coiled coil</keyword>
<dbReference type="Gene3D" id="1.25.40.10">
    <property type="entry name" value="Tetratricopeptide repeat domain"/>
    <property type="match status" value="1"/>
</dbReference>
<protein>
    <submittedName>
        <fullName evidence="3">Tetratricopeptide (TPR) repeat protein</fullName>
    </submittedName>
</protein>
<evidence type="ECO:0000256" key="2">
    <source>
        <dbReference type="SAM" id="Coils"/>
    </source>
</evidence>
<dbReference type="PROSITE" id="PS50005">
    <property type="entry name" value="TPR"/>
    <property type="match status" value="1"/>
</dbReference>
<gene>
    <name evidence="3" type="ORF">HNR36_002767</name>
</gene>
<dbReference type="PROSITE" id="PS51257">
    <property type="entry name" value="PROKAR_LIPOPROTEIN"/>
    <property type="match status" value="1"/>
</dbReference>